<organism evidence="2 3">
    <name type="scientific">Cystobacter fuscus (strain ATCC 25194 / DSM 2262 / NBRC 100088 / M29)</name>
    <dbReference type="NCBI Taxonomy" id="1242864"/>
    <lineage>
        <taxon>Bacteria</taxon>
        <taxon>Pseudomonadati</taxon>
        <taxon>Myxococcota</taxon>
        <taxon>Myxococcia</taxon>
        <taxon>Myxococcales</taxon>
        <taxon>Cystobacterineae</taxon>
        <taxon>Archangiaceae</taxon>
        <taxon>Cystobacter</taxon>
    </lineage>
</organism>
<name>S9P264_CYSF2</name>
<evidence type="ECO:0000256" key="1">
    <source>
        <dbReference type="SAM" id="MobiDB-lite"/>
    </source>
</evidence>
<dbReference type="EMBL" id="ANAH02000064">
    <property type="protein sequence ID" value="EPX57211.1"/>
    <property type="molecule type" value="Genomic_DNA"/>
</dbReference>
<keyword evidence="3" id="KW-1185">Reference proteome</keyword>
<reference evidence="2" key="1">
    <citation type="submission" date="2013-05" db="EMBL/GenBank/DDBJ databases">
        <title>Genome assembly of Cystobacter fuscus DSM 2262.</title>
        <authorList>
            <person name="Sharma G."/>
            <person name="Khatri I."/>
            <person name="Kaur C."/>
            <person name="Mayilraj S."/>
            <person name="Subramanian S."/>
        </authorList>
    </citation>
    <scope>NUCLEOTIDE SEQUENCE [LARGE SCALE GENOMIC DNA]</scope>
    <source>
        <strain evidence="2">DSM 2262</strain>
    </source>
</reference>
<accession>S9P264</accession>
<evidence type="ECO:0000313" key="2">
    <source>
        <dbReference type="EMBL" id="EPX57211.1"/>
    </source>
</evidence>
<evidence type="ECO:0000313" key="3">
    <source>
        <dbReference type="Proteomes" id="UP000011682"/>
    </source>
</evidence>
<comment type="caution">
    <text evidence="2">The sequence shown here is derived from an EMBL/GenBank/DDBJ whole genome shotgun (WGS) entry which is preliminary data.</text>
</comment>
<feature type="compositionally biased region" description="Polar residues" evidence="1">
    <location>
        <begin position="20"/>
        <end position="33"/>
    </location>
</feature>
<sequence>MDATQLDSGTSRKGELTREPYSTWSVPQNHRTSSLLDDEAVQWMASGTRDGLMHAMHAEHSPV</sequence>
<dbReference type="Proteomes" id="UP000011682">
    <property type="component" value="Unassembled WGS sequence"/>
</dbReference>
<dbReference type="AlphaFoldDB" id="S9P264"/>
<gene>
    <name evidence="2" type="ORF">D187_006965</name>
</gene>
<feature type="region of interest" description="Disordered" evidence="1">
    <location>
        <begin position="1"/>
        <end position="33"/>
    </location>
</feature>
<protein>
    <submittedName>
        <fullName evidence="2">Uncharacterized protein</fullName>
    </submittedName>
</protein>
<proteinExistence type="predicted"/>